<organism evidence="2 3">
    <name type="scientific">Dryococelus australis</name>
    <dbReference type="NCBI Taxonomy" id="614101"/>
    <lineage>
        <taxon>Eukaryota</taxon>
        <taxon>Metazoa</taxon>
        <taxon>Ecdysozoa</taxon>
        <taxon>Arthropoda</taxon>
        <taxon>Hexapoda</taxon>
        <taxon>Insecta</taxon>
        <taxon>Pterygota</taxon>
        <taxon>Neoptera</taxon>
        <taxon>Polyneoptera</taxon>
        <taxon>Phasmatodea</taxon>
        <taxon>Verophasmatodea</taxon>
        <taxon>Anareolatae</taxon>
        <taxon>Phasmatidae</taxon>
        <taxon>Eurycanthinae</taxon>
        <taxon>Dryococelus</taxon>
    </lineage>
</organism>
<proteinExistence type="predicted"/>
<feature type="region of interest" description="Disordered" evidence="1">
    <location>
        <begin position="77"/>
        <end position="101"/>
    </location>
</feature>
<sequence length="558" mass="61701">MKGRGKPVDQQHRPAQFPHDKIRERPRRECNPNRIGGRRDYVSAAFSRARDVSPEAAGPRKDRPTWLKWRAIGRNNTSHDPMEELAQDGRRERDPTPTLTKGRASRLVDWPRRTILVRKSIRDRIYDRRRKLLHHSSSELDWRSAAIIDKYRRIGYRIMKFRWCNTFTLELGSFDLGSGKMFVQTGITSLLARSCMRDVALDTPGPREPSGVHIPPSAGKAVSPDTQYPRPYEPGETAERKTTPGQQHKYVRDSHAGGDNVSDPAYCLRRHSSCWVVCGGRVPSISLVKSRIPTAGGGSRARRLRYTLAALLSLGRDTDHKQMRAKNTLEGRVSNHSETGGSVEGERERLTKGMDSVLVAGRSPARRMKCPSKEGRFWNHPGQCKLVPILRPEADIAYRDSSCRATRHRQRERPVVPRKSVIAGRQAGRQAGSSAVTHVAHAPSGSRGQLALIQPGSQVATGPIAAGSIPSSCVPTHALHLIVASGLPACLQLSSDCSWSDLSPPAKANRVRFPAQLLPGFSHVVIMPDDASGQRFFSGSSVSLALSFQLSGRLSTPR</sequence>
<comment type="caution">
    <text evidence="2">The sequence shown here is derived from an EMBL/GenBank/DDBJ whole genome shotgun (WGS) entry which is preliminary data.</text>
</comment>
<gene>
    <name evidence="2" type="ORF">PR048_005065</name>
</gene>
<keyword evidence="3" id="KW-1185">Reference proteome</keyword>
<name>A0ABQ9I752_9NEOP</name>
<feature type="region of interest" description="Disordered" evidence="1">
    <location>
        <begin position="1"/>
        <end position="38"/>
    </location>
</feature>
<reference evidence="2 3" key="1">
    <citation type="submission" date="2023-02" db="EMBL/GenBank/DDBJ databases">
        <title>LHISI_Scaffold_Assembly.</title>
        <authorList>
            <person name="Stuart O.P."/>
            <person name="Cleave R."/>
            <person name="Magrath M.J.L."/>
            <person name="Mikheyev A.S."/>
        </authorList>
    </citation>
    <scope>NUCLEOTIDE SEQUENCE [LARGE SCALE GENOMIC DNA]</scope>
    <source>
        <strain evidence="2">Daus_M_001</strain>
        <tissue evidence="2">Leg muscle</tissue>
    </source>
</reference>
<evidence type="ECO:0000256" key="1">
    <source>
        <dbReference type="SAM" id="MobiDB-lite"/>
    </source>
</evidence>
<dbReference type="Proteomes" id="UP001159363">
    <property type="component" value="Chromosome 2"/>
</dbReference>
<dbReference type="EMBL" id="JARBHB010000002">
    <property type="protein sequence ID" value="KAJ8892485.1"/>
    <property type="molecule type" value="Genomic_DNA"/>
</dbReference>
<evidence type="ECO:0000313" key="3">
    <source>
        <dbReference type="Proteomes" id="UP001159363"/>
    </source>
</evidence>
<protein>
    <submittedName>
        <fullName evidence="2">Uncharacterized protein</fullName>
    </submittedName>
</protein>
<feature type="region of interest" description="Disordered" evidence="1">
    <location>
        <begin position="202"/>
        <end position="257"/>
    </location>
</feature>
<evidence type="ECO:0000313" key="2">
    <source>
        <dbReference type="EMBL" id="KAJ8892485.1"/>
    </source>
</evidence>
<accession>A0ABQ9I752</accession>